<gene>
    <name evidence="2" type="primary">mfsd8</name>
    <name evidence="2" type="ORF">E2C01_066718</name>
</gene>
<dbReference type="EMBL" id="VSRR010034714">
    <property type="protein sequence ID" value="MPC72412.1"/>
    <property type="molecule type" value="Genomic_DNA"/>
</dbReference>
<accession>A0A5B7HMA2</accession>
<evidence type="ECO:0000313" key="3">
    <source>
        <dbReference type="Proteomes" id="UP000324222"/>
    </source>
</evidence>
<evidence type="ECO:0000313" key="2">
    <source>
        <dbReference type="EMBL" id="MPC72412.1"/>
    </source>
</evidence>
<keyword evidence="1" id="KW-0472">Membrane</keyword>
<feature type="transmembrane region" description="Helical" evidence="1">
    <location>
        <begin position="68"/>
        <end position="92"/>
    </location>
</feature>
<keyword evidence="1" id="KW-1133">Transmembrane helix</keyword>
<proteinExistence type="predicted"/>
<sequence>MGGTFGKSGSWVVDHTMDDIPLAPFGRDKTGHGSIVTGFETTTPPSYEDGKELIETPLEKRGRKRSHWIAYTTVFIMSIGFSIVLTSVWPYLKSVRHL</sequence>
<dbReference type="AlphaFoldDB" id="A0A5B7HMA2"/>
<evidence type="ECO:0000256" key="1">
    <source>
        <dbReference type="SAM" id="Phobius"/>
    </source>
</evidence>
<name>A0A5B7HMA2_PORTR</name>
<reference evidence="2 3" key="1">
    <citation type="submission" date="2019-05" db="EMBL/GenBank/DDBJ databases">
        <title>Another draft genome of Portunus trituberculatus and its Hox gene families provides insights of decapod evolution.</title>
        <authorList>
            <person name="Jeong J.-H."/>
            <person name="Song I."/>
            <person name="Kim S."/>
            <person name="Choi T."/>
            <person name="Kim D."/>
            <person name="Ryu S."/>
            <person name="Kim W."/>
        </authorList>
    </citation>
    <scope>NUCLEOTIDE SEQUENCE [LARGE SCALE GENOMIC DNA]</scope>
    <source>
        <tissue evidence="2">Muscle</tissue>
    </source>
</reference>
<comment type="caution">
    <text evidence="2">The sequence shown here is derived from an EMBL/GenBank/DDBJ whole genome shotgun (WGS) entry which is preliminary data.</text>
</comment>
<keyword evidence="1" id="KW-0812">Transmembrane</keyword>
<dbReference type="Proteomes" id="UP000324222">
    <property type="component" value="Unassembled WGS sequence"/>
</dbReference>
<protein>
    <submittedName>
        <fullName evidence="2">Major facilitator superfamily domain-containing protein 8</fullName>
    </submittedName>
</protein>
<organism evidence="2 3">
    <name type="scientific">Portunus trituberculatus</name>
    <name type="common">Swimming crab</name>
    <name type="synonym">Neptunus trituberculatus</name>
    <dbReference type="NCBI Taxonomy" id="210409"/>
    <lineage>
        <taxon>Eukaryota</taxon>
        <taxon>Metazoa</taxon>
        <taxon>Ecdysozoa</taxon>
        <taxon>Arthropoda</taxon>
        <taxon>Crustacea</taxon>
        <taxon>Multicrustacea</taxon>
        <taxon>Malacostraca</taxon>
        <taxon>Eumalacostraca</taxon>
        <taxon>Eucarida</taxon>
        <taxon>Decapoda</taxon>
        <taxon>Pleocyemata</taxon>
        <taxon>Brachyura</taxon>
        <taxon>Eubrachyura</taxon>
        <taxon>Portunoidea</taxon>
        <taxon>Portunidae</taxon>
        <taxon>Portuninae</taxon>
        <taxon>Portunus</taxon>
    </lineage>
</organism>
<dbReference type="OrthoDB" id="370281at2759"/>
<keyword evidence="3" id="KW-1185">Reference proteome</keyword>